<evidence type="ECO:0000256" key="3">
    <source>
        <dbReference type="ARBA" id="ARBA00011152"/>
    </source>
</evidence>
<keyword evidence="15" id="KW-0328">Glycosyltransferase</keyword>
<keyword evidence="5 12" id="KW-0028">Amino-acid biosynthesis</keyword>
<dbReference type="EC" id="4.3.2.10" evidence="12"/>
<dbReference type="InterPro" id="IPR017926">
    <property type="entry name" value="GATASE"/>
</dbReference>
<comment type="subunit">
    <text evidence="3 12">Heterodimer of HisH and HisF.</text>
</comment>
<sequence length="196" mass="22337">MKVAVIKYNAGNIRSVDYALKRLGVEAVITSDKEVLKAADKVIFPGVGEAETTMLHLKESGMDRFIKDLRQPVLGICLGMQLMCRFSEEGNVDCLGIFDTDVKRFAPRKHEEKVPHMGWNTISRLKSDLFKGFTRDEFVYFVHSYYVPVSEFTAAETDYIRPFSAALHKDNFYATQFHPEKSGEAGERIIKNFLEL</sequence>
<keyword evidence="8 12" id="KW-0368">Histidine biosynthesis</keyword>
<dbReference type="GO" id="GO:0000105">
    <property type="term" value="P:L-histidine biosynthetic process"/>
    <property type="evidence" value="ECO:0007669"/>
    <property type="project" value="UniProtKB-UniRule"/>
</dbReference>
<comment type="function">
    <text evidence="12">IGPS catalyzes the conversion of PRFAR and glutamine to IGP, AICAR and glutamate. The HisH subunit catalyzes the hydrolysis of glutamine to glutamate and ammonia as part of the synthesis of IGP and AICAR. The resulting ammonia molecule is channeled to the active site of HisF.</text>
</comment>
<dbReference type="InterPro" id="IPR010139">
    <property type="entry name" value="Imidazole-glycPsynth_HisH"/>
</dbReference>
<feature type="active site" evidence="12 13">
    <location>
        <position position="178"/>
    </location>
</feature>
<comment type="caution">
    <text evidence="15">The sequence shown here is derived from an EMBL/GenBank/DDBJ whole genome shotgun (WGS) entry which is preliminary data.</text>
</comment>
<dbReference type="NCBIfam" id="TIGR01855">
    <property type="entry name" value="IMP_synth_hisH"/>
    <property type="match status" value="1"/>
</dbReference>
<dbReference type="EMBL" id="JGCY01000343">
    <property type="protein sequence ID" value="EXY73784.1"/>
    <property type="molecule type" value="Genomic_DNA"/>
</dbReference>
<dbReference type="FunFam" id="3.40.50.880:FF:000009">
    <property type="entry name" value="Imidazole glycerol phosphate synthase subunit HisH"/>
    <property type="match status" value="1"/>
</dbReference>
<name>A0A015SNJ3_BACFG</name>
<evidence type="ECO:0000313" key="16">
    <source>
        <dbReference type="Proteomes" id="UP000020529"/>
    </source>
</evidence>
<dbReference type="PANTHER" id="PTHR42701">
    <property type="entry name" value="IMIDAZOLE GLYCEROL PHOSPHATE SYNTHASE SUBUNIT HISH"/>
    <property type="match status" value="1"/>
</dbReference>
<keyword evidence="6 12" id="KW-0378">Hydrolase</keyword>
<evidence type="ECO:0000256" key="1">
    <source>
        <dbReference type="ARBA" id="ARBA00004496"/>
    </source>
</evidence>
<comment type="catalytic activity">
    <reaction evidence="11 12">
        <text>L-glutamine + H2O = L-glutamate + NH4(+)</text>
        <dbReference type="Rhea" id="RHEA:15889"/>
        <dbReference type="ChEBI" id="CHEBI:15377"/>
        <dbReference type="ChEBI" id="CHEBI:28938"/>
        <dbReference type="ChEBI" id="CHEBI:29985"/>
        <dbReference type="ChEBI" id="CHEBI:58359"/>
        <dbReference type="EC" id="3.5.1.2"/>
    </reaction>
</comment>
<proteinExistence type="inferred from homology"/>
<dbReference type="GO" id="GO:0016829">
    <property type="term" value="F:lyase activity"/>
    <property type="evidence" value="ECO:0007669"/>
    <property type="project" value="UniProtKB-KW"/>
</dbReference>
<dbReference type="HAMAP" id="MF_00278">
    <property type="entry name" value="HisH"/>
    <property type="match status" value="1"/>
</dbReference>
<gene>
    <name evidence="12 15" type="primary">hisH</name>
    <name evidence="15" type="ORF">M124_2478</name>
</gene>
<comment type="pathway">
    <text evidence="2 12">Amino-acid biosynthesis; L-histidine biosynthesis; L-histidine from 5-phospho-alpha-D-ribose 1-diphosphate: step 5/9.</text>
</comment>
<evidence type="ECO:0000256" key="11">
    <source>
        <dbReference type="ARBA" id="ARBA00049534"/>
    </source>
</evidence>
<evidence type="ECO:0000313" key="15">
    <source>
        <dbReference type="EMBL" id="EXY73784.1"/>
    </source>
</evidence>
<evidence type="ECO:0000256" key="6">
    <source>
        <dbReference type="ARBA" id="ARBA00022801"/>
    </source>
</evidence>
<dbReference type="Pfam" id="PF00117">
    <property type="entry name" value="GATase"/>
    <property type="match status" value="1"/>
</dbReference>
<protein>
    <recommendedName>
        <fullName evidence="12">Imidazole glycerol phosphate synthase subunit HisH</fullName>
        <ecNumber evidence="12">4.3.2.10</ecNumber>
    </recommendedName>
    <alternativeName>
        <fullName evidence="12">IGP synthase glutaminase subunit</fullName>
        <ecNumber evidence="12">3.5.1.2</ecNumber>
    </alternativeName>
    <alternativeName>
        <fullName evidence="12">IGP synthase subunit HisH</fullName>
    </alternativeName>
    <alternativeName>
        <fullName evidence="12">ImGP synthase subunit HisH</fullName>
        <shortName evidence="12">IGPS subunit HisH</shortName>
    </alternativeName>
</protein>
<dbReference type="PROSITE" id="PS51273">
    <property type="entry name" value="GATASE_TYPE_1"/>
    <property type="match status" value="1"/>
</dbReference>
<keyword evidence="4 12" id="KW-0963">Cytoplasm</keyword>
<organism evidence="15 16">
    <name type="scientific">Bacteroides fragilis str. 3988T(B)14</name>
    <dbReference type="NCBI Taxonomy" id="1339315"/>
    <lineage>
        <taxon>Bacteria</taxon>
        <taxon>Pseudomonadati</taxon>
        <taxon>Bacteroidota</taxon>
        <taxon>Bacteroidia</taxon>
        <taxon>Bacteroidales</taxon>
        <taxon>Bacteroidaceae</taxon>
        <taxon>Bacteroides</taxon>
    </lineage>
</organism>
<reference evidence="15 16" key="1">
    <citation type="submission" date="2014-02" db="EMBL/GenBank/DDBJ databases">
        <authorList>
            <person name="Sears C."/>
            <person name="Carroll K."/>
            <person name="Sack B.R."/>
            <person name="Qadri F."/>
            <person name="Myers L.L."/>
            <person name="Chung G.-T."/>
            <person name="Escheverria P."/>
            <person name="Fraser C.M."/>
            <person name="Sadzewicz L."/>
            <person name="Shefchek K.A."/>
            <person name="Tallon L."/>
            <person name="Das S.P."/>
            <person name="Daugherty S."/>
            <person name="Mongodin E.F."/>
        </authorList>
    </citation>
    <scope>NUCLEOTIDE SEQUENCE [LARGE SCALE GENOMIC DNA]</scope>
    <source>
        <strain evidence="16">3988T(B)14</strain>
    </source>
</reference>
<dbReference type="Proteomes" id="UP000020529">
    <property type="component" value="Unassembled WGS sequence"/>
</dbReference>
<dbReference type="GO" id="GO:0004359">
    <property type="term" value="F:glutaminase activity"/>
    <property type="evidence" value="ECO:0007669"/>
    <property type="project" value="UniProtKB-EC"/>
</dbReference>
<dbReference type="PANTHER" id="PTHR42701:SF1">
    <property type="entry name" value="IMIDAZOLE GLYCEROL PHOSPHATE SYNTHASE SUBUNIT HISH"/>
    <property type="match status" value="1"/>
</dbReference>
<evidence type="ECO:0000256" key="9">
    <source>
        <dbReference type="ARBA" id="ARBA00023239"/>
    </source>
</evidence>
<dbReference type="RefSeq" id="WP_032588288.1">
    <property type="nucleotide sequence ID" value="NZ_JGCY01000343.1"/>
</dbReference>
<keyword evidence="15" id="KW-0808">Transferase</keyword>
<evidence type="ECO:0000256" key="13">
    <source>
        <dbReference type="PIRSR" id="PIRSR000495-1"/>
    </source>
</evidence>
<dbReference type="Gene3D" id="3.40.50.880">
    <property type="match status" value="1"/>
</dbReference>
<dbReference type="PIRSF" id="PIRSF000495">
    <property type="entry name" value="Amidotransf_hisH"/>
    <property type="match status" value="1"/>
</dbReference>
<dbReference type="GO" id="GO:0000107">
    <property type="term" value="F:imidazoleglycerol-phosphate synthase activity"/>
    <property type="evidence" value="ECO:0007669"/>
    <property type="project" value="UniProtKB-UniRule"/>
</dbReference>
<dbReference type="InterPro" id="IPR029062">
    <property type="entry name" value="Class_I_gatase-like"/>
</dbReference>
<keyword evidence="9 12" id="KW-0456">Lyase</keyword>
<feature type="domain" description="Glutamine amidotransferase" evidence="14">
    <location>
        <begin position="12"/>
        <end position="194"/>
    </location>
</feature>
<evidence type="ECO:0000259" key="14">
    <source>
        <dbReference type="Pfam" id="PF00117"/>
    </source>
</evidence>
<feature type="active site" description="Nucleophile" evidence="12 13">
    <location>
        <position position="77"/>
    </location>
</feature>
<dbReference type="UniPathway" id="UPA00031">
    <property type="reaction ID" value="UER00010"/>
</dbReference>
<evidence type="ECO:0000256" key="10">
    <source>
        <dbReference type="ARBA" id="ARBA00047838"/>
    </source>
</evidence>
<dbReference type="PATRIC" id="fig|1339315.3.peg.3188"/>
<feature type="active site" evidence="12 13">
    <location>
        <position position="180"/>
    </location>
</feature>
<evidence type="ECO:0000256" key="5">
    <source>
        <dbReference type="ARBA" id="ARBA00022605"/>
    </source>
</evidence>
<comment type="catalytic activity">
    <reaction evidence="10 12">
        <text>5-[(5-phospho-1-deoxy-D-ribulos-1-ylimino)methylamino]-1-(5-phospho-beta-D-ribosyl)imidazole-4-carboxamide + L-glutamine = D-erythro-1-(imidazol-4-yl)glycerol 3-phosphate + 5-amino-1-(5-phospho-beta-D-ribosyl)imidazole-4-carboxamide + L-glutamate + H(+)</text>
        <dbReference type="Rhea" id="RHEA:24793"/>
        <dbReference type="ChEBI" id="CHEBI:15378"/>
        <dbReference type="ChEBI" id="CHEBI:29985"/>
        <dbReference type="ChEBI" id="CHEBI:58278"/>
        <dbReference type="ChEBI" id="CHEBI:58359"/>
        <dbReference type="ChEBI" id="CHEBI:58475"/>
        <dbReference type="ChEBI" id="CHEBI:58525"/>
        <dbReference type="EC" id="4.3.2.10"/>
    </reaction>
</comment>
<dbReference type="AlphaFoldDB" id="A0A015SNJ3"/>
<dbReference type="GO" id="GO:0005737">
    <property type="term" value="C:cytoplasm"/>
    <property type="evidence" value="ECO:0007669"/>
    <property type="project" value="UniProtKB-SubCell"/>
</dbReference>
<dbReference type="EC" id="3.5.1.2" evidence="12"/>
<dbReference type="CDD" id="cd01748">
    <property type="entry name" value="GATase1_IGP_Synthase"/>
    <property type="match status" value="1"/>
</dbReference>
<evidence type="ECO:0000256" key="12">
    <source>
        <dbReference type="HAMAP-Rule" id="MF_00278"/>
    </source>
</evidence>
<accession>A0A015SNJ3</accession>
<evidence type="ECO:0000256" key="7">
    <source>
        <dbReference type="ARBA" id="ARBA00022962"/>
    </source>
</evidence>
<dbReference type="SUPFAM" id="SSF52317">
    <property type="entry name" value="Class I glutamine amidotransferase-like"/>
    <property type="match status" value="1"/>
</dbReference>
<evidence type="ECO:0000256" key="4">
    <source>
        <dbReference type="ARBA" id="ARBA00022490"/>
    </source>
</evidence>
<keyword evidence="7 12" id="KW-0315">Glutamine amidotransferase</keyword>
<evidence type="ECO:0000256" key="2">
    <source>
        <dbReference type="ARBA" id="ARBA00005091"/>
    </source>
</evidence>
<comment type="subcellular location">
    <subcellularLocation>
        <location evidence="1 12">Cytoplasm</location>
    </subcellularLocation>
</comment>
<evidence type="ECO:0000256" key="8">
    <source>
        <dbReference type="ARBA" id="ARBA00023102"/>
    </source>
</evidence>